<accession>A0A6S7HL91</accession>
<comment type="caution">
    <text evidence="2">The sequence shown here is derived from an EMBL/GenBank/DDBJ whole genome shotgun (WGS) entry which is preliminary data.</text>
</comment>
<sequence>MELKGKDVITVDKQQNLPMDPRRSGRERNPPTYYHDEYATITTAKDAALYVAEIEEPETLKGALDSEYTTQWKAAADADKLTIVTVHVDDLILLTDTEEEMIDLKTSLANHFKMKDMGVLHYCLGRSSVFRYLKGTAQLRLQYQETDANVEGYSDADWASDSDDRRSTSGNVFVMSGGAISWASKKQPTVALSTSESEYIALCFATQEAVWLRQLMKDLQMECTTATTIYEDNQGDIAMSRNPVLHKRTKHIDIKYNFVREKTQDETIELKYCPTNEMVADILTKPLSKGQFEYLRYPGVFIRVLKDKLTIVTVHVDDLILLTDTEEEMIDLKTSLANHFKMKDMGVLHYCLGVSVTIKDGVLQISQEQVHR</sequence>
<organism evidence="2 3">
    <name type="scientific">Paramuricea clavata</name>
    <name type="common">Red gorgonian</name>
    <name type="synonym">Violescent sea-whip</name>
    <dbReference type="NCBI Taxonomy" id="317549"/>
    <lineage>
        <taxon>Eukaryota</taxon>
        <taxon>Metazoa</taxon>
        <taxon>Cnidaria</taxon>
        <taxon>Anthozoa</taxon>
        <taxon>Octocorallia</taxon>
        <taxon>Malacalcyonacea</taxon>
        <taxon>Plexauridae</taxon>
        <taxon>Paramuricea</taxon>
    </lineage>
</organism>
<dbReference type="Proteomes" id="UP001152795">
    <property type="component" value="Unassembled WGS sequence"/>
</dbReference>
<dbReference type="SUPFAM" id="SSF56672">
    <property type="entry name" value="DNA/RNA polymerases"/>
    <property type="match status" value="1"/>
</dbReference>
<protein>
    <submittedName>
        <fullName evidence="2">Uncharacterized protein</fullName>
    </submittedName>
</protein>
<dbReference type="CDD" id="cd09272">
    <property type="entry name" value="RNase_HI_RT_Ty1"/>
    <property type="match status" value="1"/>
</dbReference>
<evidence type="ECO:0000256" key="1">
    <source>
        <dbReference type="SAM" id="MobiDB-lite"/>
    </source>
</evidence>
<keyword evidence="3" id="KW-1185">Reference proteome</keyword>
<dbReference type="Pfam" id="PF07727">
    <property type="entry name" value="RVT_2"/>
    <property type="match status" value="1"/>
</dbReference>
<dbReference type="OrthoDB" id="437005at2759"/>
<gene>
    <name evidence="2" type="ORF">PACLA_8A018936</name>
</gene>
<reference evidence="2" key="1">
    <citation type="submission" date="2020-04" db="EMBL/GenBank/DDBJ databases">
        <authorList>
            <person name="Alioto T."/>
            <person name="Alioto T."/>
            <person name="Gomez Garrido J."/>
        </authorList>
    </citation>
    <scope>NUCLEOTIDE SEQUENCE</scope>
    <source>
        <strain evidence="2">A484AB</strain>
    </source>
</reference>
<dbReference type="PANTHER" id="PTHR11439">
    <property type="entry name" value="GAG-POL-RELATED RETROTRANSPOSON"/>
    <property type="match status" value="1"/>
</dbReference>
<proteinExistence type="predicted"/>
<dbReference type="EMBL" id="CACRXK020004775">
    <property type="protein sequence ID" value="CAB4003970.1"/>
    <property type="molecule type" value="Genomic_DNA"/>
</dbReference>
<feature type="compositionally biased region" description="Basic and acidic residues" evidence="1">
    <location>
        <begin position="20"/>
        <end position="31"/>
    </location>
</feature>
<name>A0A6S7HL91_PARCT</name>
<evidence type="ECO:0000313" key="3">
    <source>
        <dbReference type="Proteomes" id="UP001152795"/>
    </source>
</evidence>
<evidence type="ECO:0000313" key="2">
    <source>
        <dbReference type="EMBL" id="CAB4003970.1"/>
    </source>
</evidence>
<dbReference type="InterPro" id="IPR013103">
    <property type="entry name" value="RVT_2"/>
</dbReference>
<feature type="region of interest" description="Disordered" evidence="1">
    <location>
        <begin position="1"/>
        <end position="31"/>
    </location>
</feature>
<dbReference type="PANTHER" id="PTHR11439:SF483">
    <property type="entry name" value="PEPTIDE SYNTHASE GLIP-LIKE, PUTATIVE (AFU_ORTHOLOGUE AFUA_3G12920)-RELATED"/>
    <property type="match status" value="1"/>
</dbReference>
<dbReference type="InterPro" id="IPR043502">
    <property type="entry name" value="DNA/RNA_pol_sf"/>
</dbReference>
<dbReference type="AlphaFoldDB" id="A0A6S7HL91"/>
<feature type="compositionally biased region" description="Basic and acidic residues" evidence="1">
    <location>
        <begin position="1"/>
        <end position="10"/>
    </location>
</feature>